<feature type="compositionally biased region" description="Basic and acidic residues" evidence="5">
    <location>
        <begin position="236"/>
        <end position="264"/>
    </location>
</feature>
<feature type="region of interest" description="Disordered" evidence="5">
    <location>
        <begin position="292"/>
        <end position="401"/>
    </location>
</feature>
<dbReference type="SUPFAM" id="SSF57716">
    <property type="entry name" value="Glucocorticoid receptor-like (DNA-binding domain)"/>
    <property type="match status" value="3"/>
</dbReference>
<dbReference type="STRING" id="1328760.A0A165GIT4"/>
<dbReference type="GO" id="GO:0046872">
    <property type="term" value="F:metal ion binding"/>
    <property type="evidence" value="ECO:0007669"/>
    <property type="project" value="UniProtKB-KW"/>
</dbReference>
<dbReference type="InterPro" id="IPR050604">
    <property type="entry name" value="PDZ-LIM_domain"/>
</dbReference>
<proteinExistence type="predicted"/>
<dbReference type="PANTHER" id="PTHR24214:SF38">
    <property type="entry name" value="PDZ AND LIM DOMAIN PROTEIN ZASP-RELATED"/>
    <property type="match status" value="1"/>
</dbReference>
<dbReference type="RefSeq" id="XP_018187790.1">
    <property type="nucleotide sequence ID" value="XM_018332740.1"/>
</dbReference>
<name>A0A165GIT4_XYLHT</name>
<dbReference type="GO" id="GO:0001725">
    <property type="term" value="C:stress fiber"/>
    <property type="evidence" value="ECO:0007669"/>
    <property type="project" value="TreeGrafter"/>
</dbReference>
<feature type="compositionally biased region" description="Basic residues" evidence="5">
    <location>
        <begin position="18"/>
        <end position="27"/>
    </location>
</feature>
<gene>
    <name evidence="7" type="ORF">L228DRAFT_247879</name>
</gene>
<dbReference type="SMART" id="SM00132">
    <property type="entry name" value="LIM"/>
    <property type="match status" value="3"/>
</dbReference>
<feature type="compositionally biased region" description="Polar residues" evidence="5">
    <location>
        <begin position="195"/>
        <end position="221"/>
    </location>
</feature>
<feature type="domain" description="LIM zinc-binding" evidence="6">
    <location>
        <begin position="583"/>
        <end position="643"/>
    </location>
</feature>
<dbReference type="OMA" id="NIHEDAP"/>
<feature type="compositionally biased region" description="Polar residues" evidence="5">
    <location>
        <begin position="38"/>
        <end position="63"/>
    </location>
</feature>
<feature type="compositionally biased region" description="Low complexity" evidence="5">
    <location>
        <begin position="382"/>
        <end position="391"/>
    </location>
</feature>
<dbReference type="PANTHER" id="PTHR24214">
    <property type="entry name" value="PDZ AND LIM DOMAIN PROTEIN ZASP"/>
    <property type="match status" value="1"/>
</dbReference>
<dbReference type="Gene3D" id="2.10.110.10">
    <property type="entry name" value="Cysteine Rich Protein"/>
    <property type="match status" value="3"/>
</dbReference>
<dbReference type="AlphaFoldDB" id="A0A165GIT4"/>
<evidence type="ECO:0000256" key="2">
    <source>
        <dbReference type="ARBA" id="ARBA00022833"/>
    </source>
</evidence>
<keyword evidence="3 4" id="KW-0440">LIM domain</keyword>
<dbReference type="PROSITE" id="PS00478">
    <property type="entry name" value="LIM_DOMAIN_1"/>
    <property type="match status" value="2"/>
</dbReference>
<dbReference type="GO" id="GO:0030036">
    <property type="term" value="P:actin cytoskeleton organization"/>
    <property type="evidence" value="ECO:0007669"/>
    <property type="project" value="TreeGrafter"/>
</dbReference>
<dbReference type="PROSITE" id="PS50023">
    <property type="entry name" value="LIM_DOMAIN_2"/>
    <property type="match status" value="3"/>
</dbReference>
<sequence>MHQNPGKLPRDPHAPYNYKHHLQKGSHARSYSLGQDIPTISPNTIGSIPTLHKSTARSSSVSPTRGEYVSPDSSPEKKSHHSWDSPEKKAYVKLATRNMSPERTFQASYIQGGPNGNVARGIFRNPRDCIYEEPETSADERIGRGGRLRSSVALNAKPNDPSPKTSSNVDAYLGRGYSPVKGIEKFSSVEIHKNPPTQSRNPAYTSNSLPPTPPDSATASDNDGHGIADEGEEEEKYAPRKDGIEIRGDDIRAATSMRLKDRSPRLPMPTVVSNKPGRHIVSFNKDWKPLQEFQGDHSEERRSDLLRTNLTGSRALPDPPSKPSPPRSIQSAPVIPTINLPEEPSSARGNSSTKPPIPTINVPDAPTITFDGPSKAPSINVSSSESGGPRSRPLPKTHGFPSRPLPFHSSTAPASSYHVTPTIRRPTAACSQCGMSIQGRTVSAGGFRFHPECFRCYNCGEGLECVAFYPEPDPKRAERLNRIRRRAKGEHIEHEEGKTKADDGEDAPRFYCHLDYHEFFSPRCRSCKTPIEGEVVVACGGEWHVGHFFCAECGDPFDPSTPFVEKDGYAWCVNCHTNRYSTRCRKCRKPVTDMVVKALGSEWHAQCFCCTECDAQFDDGRYFLRGPSKDPVCVACEERRLKA</sequence>
<dbReference type="OrthoDB" id="15567at2759"/>
<dbReference type="Proteomes" id="UP000076632">
    <property type="component" value="Unassembled WGS sequence"/>
</dbReference>
<dbReference type="CDD" id="cd08368">
    <property type="entry name" value="LIM"/>
    <property type="match status" value="1"/>
</dbReference>
<keyword evidence="1 4" id="KW-0479">Metal-binding</keyword>
<dbReference type="GO" id="GO:0031941">
    <property type="term" value="C:filamentous actin"/>
    <property type="evidence" value="ECO:0007669"/>
    <property type="project" value="TreeGrafter"/>
</dbReference>
<accession>A0A165GIT4</accession>
<feature type="domain" description="LIM zinc-binding" evidence="6">
    <location>
        <begin position="522"/>
        <end position="582"/>
    </location>
</feature>
<feature type="region of interest" description="Disordered" evidence="5">
    <location>
        <begin position="188"/>
        <end position="277"/>
    </location>
</feature>
<dbReference type="EMBL" id="KV407459">
    <property type="protein sequence ID" value="KZF22235.1"/>
    <property type="molecule type" value="Genomic_DNA"/>
</dbReference>
<dbReference type="GO" id="GO:0051371">
    <property type="term" value="F:muscle alpha-actinin binding"/>
    <property type="evidence" value="ECO:0007669"/>
    <property type="project" value="TreeGrafter"/>
</dbReference>
<feature type="region of interest" description="Disordered" evidence="5">
    <location>
        <begin position="1"/>
        <end position="89"/>
    </location>
</feature>
<evidence type="ECO:0000256" key="1">
    <source>
        <dbReference type="ARBA" id="ARBA00022723"/>
    </source>
</evidence>
<evidence type="ECO:0000256" key="3">
    <source>
        <dbReference type="ARBA" id="ARBA00023038"/>
    </source>
</evidence>
<reference evidence="7 8" key="1">
    <citation type="journal article" date="2016" name="Fungal Biol.">
        <title>The genome of Xylona heveae provides a window into fungal endophytism.</title>
        <authorList>
            <person name="Gazis R."/>
            <person name="Kuo A."/>
            <person name="Riley R."/>
            <person name="LaButti K."/>
            <person name="Lipzen A."/>
            <person name="Lin J."/>
            <person name="Amirebrahimi M."/>
            <person name="Hesse C.N."/>
            <person name="Spatafora J.W."/>
            <person name="Henrissat B."/>
            <person name="Hainaut M."/>
            <person name="Grigoriev I.V."/>
            <person name="Hibbett D.S."/>
        </authorList>
    </citation>
    <scope>NUCLEOTIDE SEQUENCE [LARGE SCALE GENOMIC DNA]</scope>
    <source>
        <strain evidence="7 8">TC161</strain>
    </source>
</reference>
<dbReference type="Pfam" id="PF00412">
    <property type="entry name" value="LIM"/>
    <property type="match status" value="3"/>
</dbReference>
<dbReference type="InterPro" id="IPR001781">
    <property type="entry name" value="Znf_LIM"/>
</dbReference>
<dbReference type="InParanoid" id="A0A165GIT4"/>
<organism evidence="7 8">
    <name type="scientific">Xylona heveae (strain CBS 132557 / TC161)</name>
    <dbReference type="NCBI Taxonomy" id="1328760"/>
    <lineage>
        <taxon>Eukaryota</taxon>
        <taxon>Fungi</taxon>
        <taxon>Dikarya</taxon>
        <taxon>Ascomycota</taxon>
        <taxon>Pezizomycotina</taxon>
        <taxon>Xylonomycetes</taxon>
        <taxon>Xylonales</taxon>
        <taxon>Xylonaceae</taxon>
        <taxon>Xylona</taxon>
    </lineage>
</organism>
<dbReference type="GO" id="GO:0003779">
    <property type="term" value="F:actin binding"/>
    <property type="evidence" value="ECO:0007669"/>
    <property type="project" value="TreeGrafter"/>
</dbReference>
<evidence type="ECO:0000256" key="4">
    <source>
        <dbReference type="PROSITE-ProRule" id="PRU00125"/>
    </source>
</evidence>
<feature type="compositionally biased region" description="Basic and acidic residues" evidence="5">
    <location>
        <begin position="74"/>
        <end position="89"/>
    </location>
</feature>
<evidence type="ECO:0000259" key="6">
    <source>
        <dbReference type="PROSITE" id="PS50023"/>
    </source>
</evidence>
<feature type="region of interest" description="Disordered" evidence="5">
    <location>
        <begin position="133"/>
        <end position="175"/>
    </location>
</feature>
<keyword evidence="2 4" id="KW-0862">Zinc</keyword>
<feature type="compositionally biased region" description="Basic and acidic residues" evidence="5">
    <location>
        <begin position="292"/>
        <end position="305"/>
    </location>
</feature>
<evidence type="ECO:0000256" key="5">
    <source>
        <dbReference type="SAM" id="MobiDB-lite"/>
    </source>
</evidence>
<feature type="compositionally biased region" description="Pro residues" evidence="5">
    <location>
        <begin position="317"/>
        <end position="326"/>
    </location>
</feature>
<dbReference type="FunFam" id="2.10.110.10:FF:000077">
    <property type="entry name" value="LIM domain protein"/>
    <property type="match status" value="1"/>
</dbReference>
<feature type="domain" description="LIM zinc-binding" evidence="6">
    <location>
        <begin position="428"/>
        <end position="488"/>
    </location>
</feature>
<protein>
    <recommendedName>
        <fullName evidence="6">LIM zinc-binding domain-containing protein</fullName>
    </recommendedName>
</protein>
<dbReference type="GeneID" id="28897877"/>
<evidence type="ECO:0000313" key="7">
    <source>
        <dbReference type="EMBL" id="KZF22235.1"/>
    </source>
</evidence>
<evidence type="ECO:0000313" key="8">
    <source>
        <dbReference type="Proteomes" id="UP000076632"/>
    </source>
</evidence>
<keyword evidence="8" id="KW-1185">Reference proteome</keyword>
<dbReference type="GO" id="GO:0030695">
    <property type="term" value="F:GTPase regulator activity"/>
    <property type="evidence" value="ECO:0007669"/>
    <property type="project" value="UniProtKB-ARBA"/>
</dbReference>